<dbReference type="CDD" id="cd16914">
    <property type="entry name" value="EcfT"/>
    <property type="match status" value="1"/>
</dbReference>
<dbReference type="GO" id="GO:0005886">
    <property type="term" value="C:plasma membrane"/>
    <property type="evidence" value="ECO:0007669"/>
    <property type="project" value="UniProtKB-ARBA"/>
</dbReference>
<accession>W4QIB3</accession>
<comment type="subcellular location">
    <subcellularLocation>
        <location evidence="1">Membrane</location>
        <topology evidence="1">Multi-pass membrane protein</topology>
    </subcellularLocation>
</comment>
<dbReference type="OrthoDB" id="2039442at2"/>
<feature type="transmembrane region" description="Helical" evidence="5">
    <location>
        <begin position="220"/>
        <end position="244"/>
    </location>
</feature>
<dbReference type="RefSeq" id="WP_035344274.1">
    <property type="nucleotide sequence ID" value="NZ_BAUU01000016.1"/>
</dbReference>
<feature type="transmembrane region" description="Helical" evidence="5">
    <location>
        <begin position="53"/>
        <end position="74"/>
    </location>
</feature>
<protein>
    <submittedName>
        <fullName evidence="6">Transmembrane component</fullName>
    </submittedName>
</protein>
<dbReference type="InterPro" id="IPR003339">
    <property type="entry name" value="ABC/ECF_trnsptr_transmembrane"/>
</dbReference>
<keyword evidence="7" id="KW-1185">Reference proteome</keyword>
<dbReference type="PANTHER" id="PTHR33514:SF13">
    <property type="entry name" value="PROTEIN ABCI12, CHLOROPLASTIC"/>
    <property type="match status" value="1"/>
</dbReference>
<sequence>MILRFEQLHPITTFLFYGGAIALLMLMLHPYYLLAAFFVILLREYLHDRFRGVRGWVLFIFLTAIIFVMVNPLFNQRGLHVIVEWGNRRITLEALLYGGITAFSLISIVVLFISFNRVMTPNKLLFLFGRVLPQFALLLMLTLRFIPLMKRRLDDINMVQHSKGILVTRGKWSERAKKGLLYVQILLTYSLEEAIQTADSMKARAYGKGKRSSYDHFRWYSYDMLSVTFIIGSLTIMIVGRLVGFGYLTIYPVMDSLQLVGGDKFLFCLFIFYFLFPLWLEWGGMLKWRIFN</sequence>
<dbReference type="AlphaFoldDB" id="W4QIB3"/>
<evidence type="ECO:0000256" key="3">
    <source>
        <dbReference type="ARBA" id="ARBA00022989"/>
    </source>
</evidence>
<proteinExistence type="predicted"/>
<keyword evidence="3 5" id="KW-1133">Transmembrane helix</keyword>
<dbReference type="STRING" id="1236971.JCM9152_2508"/>
<evidence type="ECO:0000256" key="5">
    <source>
        <dbReference type="SAM" id="Phobius"/>
    </source>
</evidence>
<feature type="transmembrane region" description="Helical" evidence="5">
    <location>
        <begin position="14"/>
        <end position="41"/>
    </location>
</feature>
<keyword evidence="4 5" id="KW-0472">Membrane</keyword>
<feature type="transmembrane region" description="Helical" evidence="5">
    <location>
        <begin position="127"/>
        <end position="146"/>
    </location>
</feature>
<feature type="transmembrane region" description="Helical" evidence="5">
    <location>
        <begin position="264"/>
        <end position="282"/>
    </location>
</feature>
<evidence type="ECO:0000256" key="2">
    <source>
        <dbReference type="ARBA" id="ARBA00022692"/>
    </source>
</evidence>
<gene>
    <name evidence="6" type="ORF">JCM9152_2508</name>
</gene>
<feature type="transmembrane region" description="Helical" evidence="5">
    <location>
        <begin position="94"/>
        <end position="115"/>
    </location>
</feature>
<reference evidence="6" key="1">
    <citation type="journal article" date="2014" name="Genome Announc.">
        <title>Draft Genome Sequences of Three Alkaliphilic Bacillus Strains, Bacillus wakoensis JCM 9140T, Bacillus akibai JCM 9157T, and Bacillus hemicellulosilyticus JCM 9152T.</title>
        <authorList>
            <person name="Yuki M."/>
            <person name="Oshima K."/>
            <person name="Suda W."/>
            <person name="Oshida Y."/>
            <person name="Kitamura K."/>
            <person name="Iida T."/>
            <person name="Hattori M."/>
            <person name="Ohkuma M."/>
        </authorList>
    </citation>
    <scope>NUCLEOTIDE SEQUENCE [LARGE SCALE GENOMIC DNA]</scope>
    <source>
        <strain evidence="6">JCM 9152</strain>
    </source>
</reference>
<dbReference type="EMBL" id="BAUU01000016">
    <property type="protein sequence ID" value="GAE31069.1"/>
    <property type="molecule type" value="Genomic_DNA"/>
</dbReference>
<evidence type="ECO:0000313" key="7">
    <source>
        <dbReference type="Proteomes" id="UP000018895"/>
    </source>
</evidence>
<comment type="caution">
    <text evidence="6">The sequence shown here is derived from an EMBL/GenBank/DDBJ whole genome shotgun (WGS) entry which is preliminary data.</text>
</comment>
<dbReference type="PANTHER" id="PTHR33514">
    <property type="entry name" value="PROTEIN ABCI12, CHLOROPLASTIC"/>
    <property type="match status" value="1"/>
</dbReference>
<keyword evidence="2 5" id="KW-0812">Transmembrane</keyword>
<dbReference type="Proteomes" id="UP000018895">
    <property type="component" value="Unassembled WGS sequence"/>
</dbReference>
<evidence type="ECO:0000256" key="1">
    <source>
        <dbReference type="ARBA" id="ARBA00004141"/>
    </source>
</evidence>
<organism evidence="6 7">
    <name type="scientific">Halalkalibacter hemicellulosilyticusJCM 9152</name>
    <dbReference type="NCBI Taxonomy" id="1236971"/>
    <lineage>
        <taxon>Bacteria</taxon>
        <taxon>Bacillati</taxon>
        <taxon>Bacillota</taxon>
        <taxon>Bacilli</taxon>
        <taxon>Bacillales</taxon>
        <taxon>Bacillaceae</taxon>
        <taxon>Halalkalibacter</taxon>
    </lineage>
</organism>
<evidence type="ECO:0000256" key="4">
    <source>
        <dbReference type="ARBA" id="ARBA00023136"/>
    </source>
</evidence>
<evidence type="ECO:0000313" key="6">
    <source>
        <dbReference type="EMBL" id="GAE31069.1"/>
    </source>
</evidence>
<name>W4QIB3_9BACI</name>